<dbReference type="GO" id="GO:0051536">
    <property type="term" value="F:iron-sulfur cluster binding"/>
    <property type="evidence" value="ECO:0007669"/>
    <property type="project" value="InterPro"/>
</dbReference>
<dbReference type="PANTHER" id="PTHR42731:SF4">
    <property type="entry name" value="RADICAL SAM DOMAIN PROTEIN"/>
    <property type="match status" value="1"/>
</dbReference>
<dbReference type="PROSITE" id="PS51918">
    <property type="entry name" value="RADICAL_SAM"/>
    <property type="match status" value="1"/>
</dbReference>
<evidence type="ECO:0000259" key="1">
    <source>
        <dbReference type="PROSITE" id="PS51918"/>
    </source>
</evidence>
<dbReference type="InterPro" id="IPR058240">
    <property type="entry name" value="rSAM_sf"/>
</dbReference>
<protein>
    <submittedName>
        <fullName evidence="2">Fe-S oxidoreductase</fullName>
    </submittedName>
</protein>
<dbReference type="Proteomes" id="UP000192050">
    <property type="component" value="Chromosome"/>
</dbReference>
<keyword evidence="3" id="KW-1185">Reference proteome</keyword>
<dbReference type="SMART" id="SM00729">
    <property type="entry name" value="Elp3"/>
    <property type="match status" value="1"/>
</dbReference>
<name>A0A1V0N319_9ARCH</name>
<dbReference type="Pfam" id="PF04055">
    <property type="entry name" value="Radical_SAM"/>
    <property type="match status" value="1"/>
</dbReference>
<reference evidence="2 3" key="1">
    <citation type="submission" date="2011-10" db="EMBL/GenBank/DDBJ databases">
        <title>Metabolic and evolutionary patterns in the extreme acidophile Ferroplasma acidiphilum.</title>
        <authorList>
            <person name="Golyshina O.V."/>
            <person name="Kozyavkin S.A."/>
            <person name="Tatusov R.L."/>
            <person name="Slesarev A.I."/>
            <person name="Golyshin P.N."/>
        </authorList>
    </citation>
    <scope>NUCLEOTIDE SEQUENCE [LARGE SCALE GENOMIC DNA]</scope>
    <source>
        <strain evidence="3">Y</strain>
    </source>
</reference>
<dbReference type="SUPFAM" id="SSF102114">
    <property type="entry name" value="Radical SAM enzymes"/>
    <property type="match status" value="1"/>
</dbReference>
<proteinExistence type="predicted"/>
<dbReference type="Gene3D" id="3.80.30.20">
    <property type="entry name" value="tm_1862 like domain"/>
    <property type="match status" value="1"/>
</dbReference>
<dbReference type="SFLD" id="SFLDS00029">
    <property type="entry name" value="Radical_SAM"/>
    <property type="match status" value="1"/>
</dbReference>
<organism evidence="2 3">
    <name type="scientific">Ferroplasma acidiphilum</name>
    <dbReference type="NCBI Taxonomy" id="74969"/>
    <lineage>
        <taxon>Archaea</taxon>
        <taxon>Methanobacteriati</taxon>
        <taxon>Thermoplasmatota</taxon>
        <taxon>Thermoplasmata</taxon>
        <taxon>Thermoplasmatales</taxon>
        <taxon>Ferroplasmaceae</taxon>
        <taxon>Ferroplasma</taxon>
    </lineage>
</organism>
<dbReference type="InterPro" id="IPR007197">
    <property type="entry name" value="rSAM"/>
</dbReference>
<dbReference type="InterPro" id="IPR023404">
    <property type="entry name" value="rSAM_horseshoe"/>
</dbReference>
<dbReference type="SFLD" id="SFLDG01082">
    <property type="entry name" value="B12-binding_domain_containing"/>
    <property type="match status" value="1"/>
</dbReference>
<dbReference type="RefSeq" id="WP_081141683.1">
    <property type="nucleotide sequence ID" value="NZ_CP015363.1"/>
</dbReference>
<dbReference type="GO" id="GO:0003824">
    <property type="term" value="F:catalytic activity"/>
    <property type="evidence" value="ECO:0007669"/>
    <property type="project" value="InterPro"/>
</dbReference>
<gene>
    <name evidence="2" type="ORF">FAD_0554</name>
</gene>
<sequence>MAKVILTSDRGTFTDYGGVSVLGYVACMPNNIVPKLLMDKFFAPPAKYNRGEPLHVPYPLRKIEASLVNAGISDIKIVSPERLEKEVNEDTKVVGINVHDPYGLSPVTFKLTMLFGGQMSWTARYFEELADVVRKLKQKYNFRVIVGGPAAWQIGLNKPDFVDTIFNGEAEIDFPVLVKKSLDGESLPAEITGRMPDITHIPNIIKPGRFGEVQVTRGCPRGCSFCSITPETYRTIPMENVEAEASLYLKNGYKDIEFITDDIMLYGQKKLTVNHDAIVNLFSTVKKMGARYLTFPHISAPAVLVSPDTLFEISEIGGLKEYGAEAPVVGLETGSTKIMHKYMNAKPYPWKPEDWKDVIVKATSIMNQASVFPCYTMTIGYPEETEEDLQQSIDIVQSIIDSNYTAWIFPLPVIPMTSSRISKNPFPYMEKLPAGYWDLLYEAWKYDFRTTKQVIPNMVKRMNPVTRRIIDLMNDAVFDNLDKIFKQLAETKGKKSADFTDINMNTVTGFLKTVYWITRYTAGKEIKNKKVSSLTNEARI</sequence>
<dbReference type="EMBL" id="CP015363">
    <property type="protein sequence ID" value="ARD84466.1"/>
    <property type="molecule type" value="Genomic_DNA"/>
</dbReference>
<evidence type="ECO:0000313" key="3">
    <source>
        <dbReference type="Proteomes" id="UP000192050"/>
    </source>
</evidence>
<evidence type="ECO:0000313" key="2">
    <source>
        <dbReference type="EMBL" id="ARD84466.1"/>
    </source>
</evidence>
<dbReference type="GeneID" id="31676059"/>
<dbReference type="STRING" id="74969.FAD_0554"/>
<dbReference type="InterPro" id="IPR006638">
    <property type="entry name" value="Elp3/MiaA/NifB-like_rSAM"/>
</dbReference>
<dbReference type="AlphaFoldDB" id="A0A1V0N319"/>
<dbReference type="PANTHER" id="PTHR42731">
    <property type="entry name" value="SLL1084 PROTEIN"/>
    <property type="match status" value="1"/>
</dbReference>
<accession>A0A1V0N319</accession>
<feature type="domain" description="Radical SAM core" evidence="1">
    <location>
        <begin position="205"/>
        <end position="461"/>
    </location>
</feature>
<dbReference type="KEGG" id="fai:FAD_0554"/>
<dbReference type="CDD" id="cd01335">
    <property type="entry name" value="Radical_SAM"/>
    <property type="match status" value="1"/>
</dbReference>
<dbReference type="OrthoDB" id="358785at2157"/>